<sequence>MRKLYHLWLSPQSRKVRVLLKEKGLEFDLEVEKLWERRPEFLAMDPSGNGPVLVEHDGRALADSQAICEYLDEVYPNKMLIGFDPPSRAETRRLVAWWDHKFGPEVSEPLVFEKVMKRFMGMGHPESSVIRIAHQNMKIHLDYIAWLTERRNWLAGDDFSLADIAAAAHLSCLDYLGDIPWADHPGAHDWYARVKSRPSFRPLLADHIPGLPPPKHYADLDF</sequence>
<dbReference type="PROSITE" id="PS50404">
    <property type="entry name" value="GST_NTER"/>
    <property type="match status" value="1"/>
</dbReference>
<dbReference type="PANTHER" id="PTHR44051:SF8">
    <property type="entry name" value="GLUTATHIONE S-TRANSFERASE GSTA"/>
    <property type="match status" value="1"/>
</dbReference>
<dbReference type="Gene3D" id="3.40.30.10">
    <property type="entry name" value="Glutaredoxin"/>
    <property type="match status" value="1"/>
</dbReference>
<dbReference type="InterPro" id="IPR036249">
    <property type="entry name" value="Thioredoxin-like_sf"/>
</dbReference>
<dbReference type="AlphaFoldDB" id="A0A516GZ58"/>
<keyword evidence="3" id="KW-0808">Transferase</keyword>
<accession>A0A516GZ58</accession>
<protein>
    <submittedName>
        <fullName evidence="3">Glutathione S-transferase family protein</fullName>
    </submittedName>
</protein>
<dbReference type="SUPFAM" id="SSF47616">
    <property type="entry name" value="GST C-terminal domain-like"/>
    <property type="match status" value="1"/>
</dbReference>
<evidence type="ECO:0000259" key="2">
    <source>
        <dbReference type="PROSITE" id="PS50405"/>
    </source>
</evidence>
<proteinExistence type="predicted"/>
<dbReference type="InterPro" id="IPR010987">
    <property type="entry name" value="Glutathione-S-Trfase_C-like"/>
</dbReference>
<dbReference type="InterPro" id="IPR004046">
    <property type="entry name" value="GST_C"/>
</dbReference>
<dbReference type="Pfam" id="PF13409">
    <property type="entry name" value="GST_N_2"/>
    <property type="match status" value="1"/>
</dbReference>
<dbReference type="SFLD" id="SFLDS00019">
    <property type="entry name" value="Glutathione_Transferase_(cytos"/>
    <property type="match status" value="1"/>
</dbReference>
<feature type="domain" description="GST C-terminal" evidence="2">
    <location>
        <begin position="84"/>
        <end position="222"/>
    </location>
</feature>
<dbReference type="OrthoDB" id="9794721at2"/>
<dbReference type="CDD" id="cd00299">
    <property type="entry name" value="GST_C_family"/>
    <property type="match status" value="1"/>
</dbReference>
<feature type="domain" description="GST N-terminal" evidence="1">
    <location>
        <begin position="1"/>
        <end position="79"/>
    </location>
</feature>
<dbReference type="InterPro" id="IPR004045">
    <property type="entry name" value="Glutathione_S-Trfase_N"/>
</dbReference>
<dbReference type="SUPFAM" id="SSF52833">
    <property type="entry name" value="Thioredoxin-like"/>
    <property type="match status" value="1"/>
</dbReference>
<dbReference type="Pfam" id="PF00043">
    <property type="entry name" value="GST_C"/>
    <property type="match status" value="1"/>
</dbReference>
<gene>
    <name evidence="3" type="ORF">FNB15_05780</name>
</gene>
<evidence type="ECO:0000313" key="3">
    <source>
        <dbReference type="EMBL" id="QDO96814.1"/>
    </source>
</evidence>
<evidence type="ECO:0000313" key="4">
    <source>
        <dbReference type="Proteomes" id="UP000317496"/>
    </source>
</evidence>
<dbReference type="KEGG" id="fer:FNB15_05780"/>
<dbReference type="PANTHER" id="PTHR44051">
    <property type="entry name" value="GLUTATHIONE S-TRANSFERASE-RELATED"/>
    <property type="match status" value="1"/>
</dbReference>
<evidence type="ECO:0000259" key="1">
    <source>
        <dbReference type="PROSITE" id="PS50404"/>
    </source>
</evidence>
<dbReference type="Gene3D" id="1.20.1050.10">
    <property type="match status" value="1"/>
</dbReference>
<dbReference type="CDD" id="cd00570">
    <property type="entry name" value="GST_N_family"/>
    <property type="match status" value="1"/>
</dbReference>
<dbReference type="Proteomes" id="UP000317496">
    <property type="component" value="Chromosome"/>
</dbReference>
<dbReference type="RefSeq" id="WP_144067795.1">
    <property type="nucleotide sequence ID" value="NZ_CP041636.1"/>
</dbReference>
<dbReference type="EMBL" id="CP041636">
    <property type="protein sequence ID" value="QDO96814.1"/>
    <property type="molecule type" value="Genomic_DNA"/>
</dbReference>
<dbReference type="GO" id="GO:0016740">
    <property type="term" value="F:transferase activity"/>
    <property type="evidence" value="ECO:0007669"/>
    <property type="project" value="UniProtKB-KW"/>
</dbReference>
<organism evidence="3 4">
    <name type="scientific">Ferrovibrio terrae</name>
    <dbReference type="NCBI Taxonomy" id="2594003"/>
    <lineage>
        <taxon>Bacteria</taxon>
        <taxon>Pseudomonadati</taxon>
        <taxon>Pseudomonadota</taxon>
        <taxon>Alphaproteobacteria</taxon>
        <taxon>Rhodospirillales</taxon>
        <taxon>Rhodospirillaceae</taxon>
        <taxon>Ferrovibrio</taxon>
    </lineage>
</organism>
<dbReference type="PROSITE" id="PS50405">
    <property type="entry name" value="GST_CTER"/>
    <property type="match status" value="1"/>
</dbReference>
<keyword evidence="4" id="KW-1185">Reference proteome</keyword>
<reference evidence="3 4" key="1">
    <citation type="submission" date="2019-07" db="EMBL/GenBank/DDBJ databases">
        <title>Genome sequencing for Ferrovibrio sp. K5.</title>
        <authorList>
            <person name="Park S.-J."/>
        </authorList>
    </citation>
    <scope>NUCLEOTIDE SEQUENCE [LARGE SCALE GENOMIC DNA]</scope>
    <source>
        <strain evidence="3 4">K5</strain>
    </source>
</reference>
<dbReference type="InterPro" id="IPR040079">
    <property type="entry name" value="Glutathione_S-Trfase"/>
</dbReference>
<dbReference type="InterPro" id="IPR036282">
    <property type="entry name" value="Glutathione-S-Trfase_C_sf"/>
</dbReference>
<name>A0A516GZ58_9PROT</name>
<dbReference type="SFLD" id="SFLDG00358">
    <property type="entry name" value="Main_(cytGST)"/>
    <property type="match status" value="1"/>
</dbReference>